<dbReference type="InterPro" id="IPR036249">
    <property type="entry name" value="Thioredoxin-like_sf"/>
</dbReference>
<dbReference type="EMBL" id="LT629732">
    <property type="protein sequence ID" value="SDR71205.1"/>
    <property type="molecule type" value="Genomic_DNA"/>
</dbReference>
<evidence type="ECO:0000313" key="1">
    <source>
        <dbReference type="EMBL" id="SDR71205.1"/>
    </source>
</evidence>
<organism evidence="1 2">
    <name type="scientific">Actinopolymorpha singaporensis</name>
    <dbReference type="NCBI Taxonomy" id="117157"/>
    <lineage>
        <taxon>Bacteria</taxon>
        <taxon>Bacillati</taxon>
        <taxon>Actinomycetota</taxon>
        <taxon>Actinomycetes</taxon>
        <taxon>Propionibacteriales</taxon>
        <taxon>Actinopolymorphaceae</taxon>
        <taxon>Actinopolymorpha</taxon>
    </lineage>
</organism>
<dbReference type="STRING" id="117157.SAMN04489717_0205"/>
<dbReference type="SUPFAM" id="SSF52833">
    <property type="entry name" value="Thioredoxin-like"/>
    <property type="match status" value="1"/>
</dbReference>
<protein>
    <recommendedName>
        <fullName evidence="3">Thioredoxin domain-containing protein</fullName>
    </recommendedName>
</protein>
<sequence>MEALVGAVVLAWLALVLLAFAMAGILRQLRDLQAAVAAAGVVGLAAATDGGADGVGTIPDKSETPLSVRPRDDAVCAVVLLVDDSCPVCAEVAPHFDDLANKSSAAVDFVVLARAPVAKFTGLTGARFVADPAACHLLDPGWRPAIVVLDRAGAMVTREPAGSKKVVEAVVTDAEALAEASTSARTRDG</sequence>
<gene>
    <name evidence="1" type="ORF">SAMN04489717_0205</name>
</gene>
<evidence type="ECO:0008006" key="3">
    <source>
        <dbReference type="Google" id="ProtNLM"/>
    </source>
</evidence>
<accession>A0A1H1LAZ3</accession>
<reference evidence="1 2" key="1">
    <citation type="submission" date="2016-10" db="EMBL/GenBank/DDBJ databases">
        <authorList>
            <person name="de Groot N.N."/>
        </authorList>
    </citation>
    <scope>NUCLEOTIDE SEQUENCE [LARGE SCALE GENOMIC DNA]</scope>
    <source>
        <strain evidence="1 2">DSM 22024</strain>
    </source>
</reference>
<proteinExistence type="predicted"/>
<dbReference type="AlphaFoldDB" id="A0A1H1LAZ3"/>
<evidence type="ECO:0000313" key="2">
    <source>
        <dbReference type="Proteomes" id="UP000198983"/>
    </source>
</evidence>
<name>A0A1H1LAZ3_9ACTN</name>
<dbReference type="OrthoDB" id="5194847at2"/>
<dbReference type="Proteomes" id="UP000198983">
    <property type="component" value="Chromosome I"/>
</dbReference>
<keyword evidence="2" id="KW-1185">Reference proteome</keyword>
<dbReference type="RefSeq" id="WP_092649694.1">
    <property type="nucleotide sequence ID" value="NZ_LT629732.1"/>
</dbReference>